<dbReference type="InterPro" id="IPR029026">
    <property type="entry name" value="tRNA_m1G_MTases_N"/>
</dbReference>
<protein>
    <recommendedName>
        <fullName evidence="3">tRNA (pseudouridine(54)-N(1))-methyltransferase</fullName>
    </recommendedName>
</protein>
<sequence length="171" mass="19028">MRETALLVPSKILRSEELGVATRFVVGAMLLSHGVRPDARAHIIFDEEICVTFEGKSMRNVRPDEQSLAGILRAGFERGEGRVMRGISAKRIDIDEFLCSARGAKLYYSGAYGRVEELPQEFFAVFGYPNLGIEDRLSKLGFLPVNLGRVDLLPDQAVVVLNNKVDRKSKC</sequence>
<evidence type="ECO:0008006" key="3">
    <source>
        <dbReference type="Google" id="ProtNLM"/>
    </source>
</evidence>
<evidence type="ECO:0000313" key="1">
    <source>
        <dbReference type="EMBL" id="TDA38104.1"/>
    </source>
</evidence>
<accession>A0A523BB62</accession>
<dbReference type="Proteomes" id="UP000315399">
    <property type="component" value="Unassembled WGS sequence"/>
</dbReference>
<dbReference type="AlphaFoldDB" id="A0A523BB62"/>
<gene>
    <name evidence="1" type="ORF">DSO08_04720</name>
</gene>
<dbReference type="SUPFAM" id="SSF75217">
    <property type="entry name" value="alpha/beta knot"/>
    <property type="match status" value="1"/>
</dbReference>
<proteinExistence type="predicted"/>
<dbReference type="InterPro" id="IPR029028">
    <property type="entry name" value="Alpha/beta_knot_MTases"/>
</dbReference>
<dbReference type="Gene3D" id="3.40.1280.10">
    <property type="match status" value="1"/>
</dbReference>
<reference evidence="1 2" key="1">
    <citation type="journal article" date="2019" name="Nat. Microbiol.">
        <title>Expanding anaerobic alkane metabolism in the domain of Archaea.</title>
        <authorList>
            <person name="Wang Y."/>
            <person name="Wegener G."/>
            <person name="Hou J."/>
            <person name="Wang F."/>
            <person name="Xiao X."/>
        </authorList>
    </citation>
    <scope>NUCLEOTIDE SEQUENCE [LARGE SCALE GENOMIC DNA]</scope>
    <source>
        <strain evidence="1">WYZ-LMO10</strain>
    </source>
</reference>
<organism evidence="1 2">
    <name type="scientific">Thermoproteota archaeon</name>
    <dbReference type="NCBI Taxonomy" id="2056631"/>
    <lineage>
        <taxon>Archaea</taxon>
        <taxon>Thermoproteota</taxon>
    </lineage>
</organism>
<name>A0A523BB62_9CREN</name>
<evidence type="ECO:0000313" key="2">
    <source>
        <dbReference type="Proteomes" id="UP000315399"/>
    </source>
</evidence>
<dbReference type="EMBL" id="QNVH01000047">
    <property type="protein sequence ID" value="TDA38104.1"/>
    <property type="molecule type" value="Genomic_DNA"/>
</dbReference>
<comment type="caution">
    <text evidence="1">The sequence shown here is derived from an EMBL/GenBank/DDBJ whole genome shotgun (WGS) entry which is preliminary data.</text>
</comment>